<organism evidence="1 2">
    <name type="scientific">Laceyella putida</name>
    <dbReference type="NCBI Taxonomy" id="110101"/>
    <lineage>
        <taxon>Bacteria</taxon>
        <taxon>Bacillati</taxon>
        <taxon>Bacillota</taxon>
        <taxon>Bacilli</taxon>
        <taxon>Bacillales</taxon>
        <taxon>Thermoactinomycetaceae</taxon>
        <taxon>Laceyella</taxon>
    </lineage>
</organism>
<accession>A0ABW2RN47</accession>
<protein>
    <submittedName>
        <fullName evidence="1">Spore germination protein</fullName>
    </submittedName>
</protein>
<dbReference type="Pfam" id="PF10676">
    <property type="entry name" value="gerPA"/>
    <property type="match status" value="1"/>
</dbReference>
<dbReference type="InterPro" id="IPR019618">
    <property type="entry name" value="Spore_germination_GerPA"/>
</dbReference>
<dbReference type="Proteomes" id="UP001596500">
    <property type="component" value="Unassembled WGS sequence"/>
</dbReference>
<comment type="caution">
    <text evidence="1">The sequence shown here is derived from an EMBL/GenBank/DDBJ whole genome shotgun (WGS) entry which is preliminary data.</text>
</comment>
<evidence type="ECO:0000313" key="1">
    <source>
        <dbReference type="EMBL" id="MFC7442467.1"/>
    </source>
</evidence>
<name>A0ABW2RN47_9BACL</name>
<evidence type="ECO:0000313" key="2">
    <source>
        <dbReference type="Proteomes" id="UP001596500"/>
    </source>
</evidence>
<sequence>MGTINNIFNVKVNSVSSASSVNFGSTINIGAEALTKSLGGSAPIGDFPRNIDVERNVYLDPDFFDGSARGA</sequence>
<keyword evidence="2" id="KW-1185">Reference proteome</keyword>
<gene>
    <name evidence="1" type="ORF">ACFQNG_15370</name>
</gene>
<proteinExistence type="predicted"/>
<dbReference type="EMBL" id="JBHTBW010000050">
    <property type="protein sequence ID" value="MFC7442467.1"/>
    <property type="molecule type" value="Genomic_DNA"/>
</dbReference>
<dbReference type="RefSeq" id="WP_379866362.1">
    <property type="nucleotide sequence ID" value="NZ_JBHTBW010000050.1"/>
</dbReference>
<reference evidence="2" key="1">
    <citation type="journal article" date="2019" name="Int. J. Syst. Evol. Microbiol.">
        <title>The Global Catalogue of Microorganisms (GCM) 10K type strain sequencing project: providing services to taxonomists for standard genome sequencing and annotation.</title>
        <authorList>
            <consortium name="The Broad Institute Genomics Platform"/>
            <consortium name="The Broad Institute Genome Sequencing Center for Infectious Disease"/>
            <person name="Wu L."/>
            <person name="Ma J."/>
        </authorList>
    </citation>
    <scope>NUCLEOTIDE SEQUENCE [LARGE SCALE GENOMIC DNA]</scope>
    <source>
        <strain evidence="2">CGMCC 1.12942</strain>
    </source>
</reference>